<keyword evidence="3" id="KW-1185">Reference proteome</keyword>
<organism evidence="2 3">
    <name type="scientific">Carpediemonas membranifera</name>
    <dbReference type="NCBI Taxonomy" id="201153"/>
    <lineage>
        <taxon>Eukaryota</taxon>
        <taxon>Metamonada</taxon>
        <taxon>Carpediemonas-like organisms</taxon>
        <taxon>Carpediemonas</taxon>
    </lineage>
</organism>
<evidence type="ECO:0000313" key="3">
    <source>
        <dbReference type="Proteomes" id="UP000717585"/>
    </source>
</evidence>
<sequence>MSTDHSFEQKLNELERKLALQNHLKMNGINFGHGRHGASSRRYSRLSQGISTTYAPSINLSRDTNNGSQGQHHISSMKRLTTRTSVRQQEAEQQTLRKNVAENKTIAALPLGTQYPALKFSLAAGSPITLPLRESNDTVLSRLNLDAISRTVVAFSDIHGLMYYPQYSALVSAVWWLMHVLVFENEDDWKKETAPPAIPAVGEEPDLFQQHLDISEYPKYDDNIRLSSVSWLRDVVATSYVSLHRRLEPRVKDRLTDMLPYLVTESVVESIHSLWPRAAQIDCPLPFANMLRCEVVFSMTGIEHPPDTVAAKAARLFAPMVLKATEEIVDEPLYHAFELFPRQFKPTTRAFVAPRNMYKIPELPSMPEETKQTPVQVNKKKDPANTSVAQMKAAAGLADEMTDAMRARLLSKAVGAFQDAAITKPSYLVAKEEASFENRVKERESDELTVRLYKSKIVVPKSRAVDRPIKQNRLDMYSLSPIVTTYQRLMKEKQAHAWILSVTQAEQAKEDELARALKQSTFRASSGRTPLRSSMAVGSLTPLDLPAVYGYIAQDCTHQAARSKSVCAGEIRHLERQQEKHSKAVRRQQALSKKLVDERKRIELDRLAVLGDGLEEGTSTSVHIQRARTSLQHRMDVSERAAEERANAARPGLLPVSELAKQLGHEPLGIAGRGSFTSQGTRRARRGREQQRVTMAESAVADRRAFSEMAVRCPLKAIVPESVSPSRAARRTMESVLSPSLKGQYD</sequence>
<feature type="region of interest" description="Disordered" evidence="1">
    <location>
        <begin position="721"/>
        <end position="746"/>
    </location>
</feature>
<dbReference type="Proteomes" id="UP000717585">
    <property type="component" value="Unassembled WGS sequence"/>
</dbReference>
<evidence type="ECO:0000256" key="1">
    <source>
        <dbReference type="SAM" id="MobiDB-lite"/>
    </source>
</evidence>
<dbReference type="AlphaFoldDB" id="A0A8J6AT72"/>
<accession>A0A8J6AT72</accession>
<proteinExistence type="predicted"/>
<name>A0A8J6AT72_9EUKA</name>
<gene>
    <name evidence="2" type="ORF">J8273_3618</name>
</gene>
<reference evidence="2" key="1">
    <citation type="submission" date="2021-05" db="EMBL/GenBank/DDBJ databases">
        <title>A free-living protist that lacks canonical eukaryotic 1 DNA replication and segregation systems.</title>
        <authorList>
            <person name="Salas-Leiva D.E."/>
            <person name="Tromer E.C."/>
            <person name="Curtis B.A."/>
            <person name="Jerlstrom-Hultqvist J."/>
            <person name="Kolisko M."/>
            <person name="Yi Z."/>
            <person name="Salas-Leiva J.S."/>
            <person name="Gallot-Lavallee L."/>
            <person name="Kops G.J.P.L."/>
            <person name="Archibald J.M."/>
            <person name="Simpson A.G.B."/>
            <person name="Roger A.J."/>
        </authorList>
    </citation>
    <scope>NUCLEOTIDE SEQUENCE</scope>
    <source>
        <strain evidence="2">BICM</strain>
    </source>
</reference>
<feature type="region of interest" description="Disordered" evidence="1">
    <location>
        <begin position="665"/>
        <end position="696"/>
    </location>
</feature>
<protein>
    <submittedName>
        <fullName evidence="2">Uncharacterized protein</fullName>
    </submittedName>
</protein>
<feature type="region of interest" description="Disordered" evidence="1">
    <location>
        <begin position="55"/>
        <end position="84"/>
    </location>
</feature>
<comment type="caution">
    <text evidence="2">The sequence shown here is derived from an EMBL/GenBank/DDBJ whole genome shotgun (WGS) entry which is preliminary data.</text>
</comment>
<dbReference type="EMBL" id="JAHDYR010000025">
    <property type="protein sequence ID" value="KAG9393478.1"/>
    <property type="molecule type" value="Genomic_DNA"/>
</dbReference>
<evidence type="ECO:0000313" key="2">
    <source>
        <dbReference type="EMBL" id="KAG9393478.1"/>
    </source>
</evidence>